<dbReference type="Pfam" id="PF13291">
    <property type="entry name" value="ACT_4"/>
    <property type="match status" value="1"/>
</dbReference>
<protein>
    <recommendedName>
        <fullName evidence="3">GTP pyrophosphokinase</fullName>
        <ecNumber evidence="2">2.7.6.5</ecNumber>
    </recommendedName>
    <alternativeName>
        <fullName evidence="6">(p)ppGpp synthase</fullName>
    </alternativeName>
    <alternativeName>
        <fullName evidence="5">ATP:GTP 3'-pyrophosphotransferase</fullName>
    </alternativeName>
    <alternativeName>
        <fullName evidence="7">ppGpp synthase I</fullName>
    </alternativeName>
</protein>
<feature type="domain" description="HD" evidence="11">
    <location>
        <begin position="51"/>
        <end position="150"/>
    </location>
</feature>
<organism evidence="13 14">
    <name type="scientific">Alicyclobacillus sacchari</name>
    <dbReference type="NCBI Taxonomy" id="392010"/>
    <lineage>
        <taxon>Bacteria</taxon>
        <taxon>Bacillati</taxon>
        <taxon>Bacillota</taxon>
        <taxon>Bacilli</taxon>
        <taxon>Bacillales</taxon>
        <taxon>Alicyclobacillaceae</taxon>
        <taxon>Alicyclobacillus</taxon>
    </lineage>
</organism>
<dbReference type="Pfam" id="PF02824">
    <property type="entry name" value="TGS"/>
    <property type="match status" value="1"/>
</dbReference>
<evidence type="ECO:0000313" key="13">
    <source>
        <dbReference type="EMBL" id="TDY51046.1"/>
    </source>
</evidence>
<dbReference type="CDD" id="cd05399">
    <property type="entry name" value="NT_Rel-Spo_like"/>
    <property type="match status" value="1"/>
</dbReference>
<dbReference type="UniPathway" id="UPA00908">
    <property type="reaction ID" value="UER00884"/>
</dbReference>
<dbReference type="GO" id="GO:0015970">
    <property type="term" value="P:guanosine tetraphosphate biosynthetic process"/>
    <property type="evidence" value="ECO:0007669"/>
    <property type="project" value="UniProtKB-UniPathway"/>
</dbReference>
<evidence type="ECO:0000259" key="10">
    <source>
        <dbReference type="PROSITE" id="PS51671"/>
    </source>
</evidence>
<dbReference type="InterPro" id="IPR003607">
    <property type="entry name" value="HD/PDEase_dom"/>
</dbReference>
<dbReference type="SUPFAM" id="SSF81271">
    <property type="entry name" value="TGS-like"/>
    <property type="match status" value="1"/>
</dbReference>
<evidence type="ECO:0000256" key="5">
    <source>
        <dbReference type="ARBA" id="ARBA00029754"/>
    </source>
</evidence>
<evidence type="ECO:0000259" key="12">
    <source>
        <dbReference type="PROSITE" id="PS51880"/>
    </source>
</evidence>
<dbReference type="Gene3D" id="1.10.3210.10">
    <property type="entry name" value="Hypothetical protein af1432"/>
    <property type="match status" value="1"/>
</dbReference>
<evidence type="ECO:0000256" key="2">
    <source>
        <dbReference type="ARBA" id="ARBA00013251"/>
    </source>
</evidence>
<dbReference type="InterPro" id="IPR012676">
    <property type="entry name" value="TGS-like"/>
</dbReference>
<dbReference type="Gene3D" id="3.30.70.260">
    <property type="match status" value="1"/>
</dbReference>
<dbReference type="PROSITE" id="PS51671">
    <property type="entry name" value="ACT"/>
    <property type="match status" value="1"/>
</dbReference>
<dbReference type="FunFam" id="1.10.3210.10:FF:000001">
    <property type="entry name" value="GTP pyrophosphokinase RelA"/>
    <property type="match status" value="1"/>
</dbReference>
<keyword evidence="4" id="KW-0547">Nucleotide-binding</keyword>
<dbReference type="InterPro" id="IPR006674">
    <property type="entry name" value="HD_domain"/>
</dbReference>
<feature type="domain" description="TGS" evidence="12">
    <location>
        <begin position="393"/>
        <end position="454"/>
    </location>
</feature>
<dbReference type="Pfam" id="PF13328">
    <property type="entry name" value="HD_4"/>
    <property type="match status" value="1"/>
</dbReference>
<dbReference type="EMBL" id="SORF01000001">
    <property type="protein sequence ID" value="TDY51046.1"/>
    <property type="molecule type" value="Genomic_DNA"/>
</dbReference>
<dbReference type="GO" id="GO:0005886">
    <property type="term" value="C:plasma membrane"/>
    <property type="evidence" value="ECO:0007669"/>
    <property type="project" value="TreeGrafter"/>
</dbReference>
<dbReference type="InterPro" id="IPR007685">
    <property type="entry name" value="RelA_SpoT"/>
</dbReference>
<comment type="pathway">
    <text evidence="1">Purine metabolism; ppGpp biosynthesis; ppGpp from GTP: step 1/2.</text>
</comment>
<dbReference type="PROSITE" id="PS51880">
    <property type="entry name" value="TGS"/>
    <property type="match status" value="1"/>
</dbReference>
<comment type="catalytic activity">
    <reaction evidence="8">
        <text>GTP + ATP = guanosine 3'-diphosphate 5'-triphosphate + AMP</text>
        <dbReference type="Rhea" id="RHEA:22088"/>
        <dbReference type="ChEBI" id="CHEBI:30616"/>
        <dbReference type="ChEBI" id="CHEBI:37565"/>
        <dbReference type="ChEBI" id="CHEBI:142410"/>
        <dbReference type="ChEBI" id="CHEBI:456215"/>
        <dbReference type="EC" id="2.7.6.5"/>
    </reaction>
</comment>
<proteinExistence type="inferred from homology"/>
<dbReference type="EC" id="2.7.6.5" evidence="2"/>
<dbReference type="Gene3D" id="3.10.20.30">
    <property type="match status" value="1"/>
</dbReference>
<sequence>MTEQTKDQSIDGLCEKLASYCSQEELDEVRQAYEFARRAHEGQVRMSGEPYITHPLAVAYILADLQLDATAVVAALLHDVVEDTPVTDSNIVQTFGAEVASLVDGVTKLKRIRFDSREEQQAENLRKMFMAMARDIRVLIIKLADRLHNMRTLRYQTPETQMRKARETLEIFAPLAHRLGINTMKWELEDISLRYLNPQQYYRIVNLMARKRQEREQFIEGVMDVLRQKLGELHLKAEVSGRAKHIYSIYRKMTTQHKEFNEIYDLFAIRVTVESIKDCYGVLGVVHTMWKPMPGRFKDYIAMPKANMYQSLHTTVIGPNGEPLEIQIRTWEMHQTAEYGIAAHWVYKESGSRRVEDDFAKKLAWFREVLEWQQDFRDAQEFMETLKIDLFSDQVFVFTPKGDVIELPAGSVPIDFAYRIHTDIGNHCIGAKVNGKMVPLDYRLRTGDIVEVITSKHSYGPSRDWLKIVQSSQSKSKIRQWFKREKREENVARGREQIEREIVRQRLEPKQLLTAAGLTEVMHKFSFSREEDLYAAVGYGGLSAAQVVTRLVEVYRRSLEEKPVDSMSITKGQAKPSDTGVRVKGVDNVLIRFARCCNPVPGDDIVGFITRGRGVSVHRVDCPNVAALSAAQTRTLEVEWATSKDWSYNAEIEVTALDRHGLVNEVLNAVAETKTDITAVSARADAKKVAHIHMSIRIRNLDHLRSVVERLKRIKDMYSVRRMIQ</sequence>
<dbReference type="Pfam" id="PF04607">
    <property type="entry name" value="RelA_SpoT"/>
    <property type="match status" value="1"/>
</dbReference>
<dbReference type="FunFam" id="3.10.20.30:FF:000002">
    <property type="entry name" value="GTP pyrophosphokinase (RelA/SpoT)"/>
    <property type="match status" value="1"/>
</dbReference>
<gene>
    <name evidence="13" type="ORF">C7445_10137</name>
</gene>
<dbReference type="PROSITE" id="PS51831">
    <property type="entry name" value="HD"/>
    <property type="match status" value="1"/>
</dbReference>
<dbReference type="InterPro" id="IPR004811">
    <property type="entry name" value="RelA/Spo_fam"/>
</dbReference>
<dbReference type="OrthoDB" id="9805041at2"/>
<comment type="similarity">
    <text evidence="9">Belongs to the relA/spoT family.</text>
</comment>
<dbReference type="GO" id="GO:0016301">
    <property type="term" value="F:kinase activity"/>
    <property type="evidence" value="ECO:0007669"/>
    <property type="project" value="UniProtKB-KW"/>
</dbReference>
<dbReference type="SUPFAM" id="SSF55021">
    <property type="entry name" value="ACT-like"/>
    <property type="match status" value="1"/>
</dbReference>
<dbReference type="InterPro" id="IPR043519">
    <property type="entry name" value="NT_sf"/>
</dbReference>
<dbReference type="InterPro" id="IPR033655">
    <property type="entry name" value="TGS_RelA/SpoT"/>
</dbReference>
<dbReference type="PANTHER" id="PTHR21262">
    <property type="entry name" value="GUANOSINE-3',5'-BIS DIPHOSPHATE 3'-PYROPHOSPHOHYDROLASE"/>
    <property type="match status" value="1"/>
</dbReference>
<evidence type="ECO:0000256" key="7">
    <source>
        <dbReference type="ARBA" id="ARBA00033308"/>
    </source>
</evidence>
<dbReference type="CDD" id="cd00077">
    <property type="entry name" value="HDc"/>
    <property type="match status" value="1"/>
</dbReference>
<dbReference type="InterPro" id="IPR002912">
    <property type="entry name" value="ACT_dom"/>
</dbReference>
<dbReference type="Pfam" id="PF19296">
    <property type="entry name" value="RelA_AH_RIS"/>
    <property type="match status" value="1"/>
</dbReference>
<dbReference type="InterPro" id="IPR045600">
    <property type="entry name" value="RelA/SpoT_AH_RIS"/>
</dbReference>
<feature type="domain" description="ACT" evidence="10">
    <location>
        <begin position="651"/>
        <end position="725"/>
    </location>
</feature>
<dbReference type="RefSeq" id="WP_134158047.1">
    <property type="nucleotide sequence ID" value="NZ_SORF01000001.1"/>
</dbReference>
<dbReference type="GO" id="GO:0005525">
    <property type="term" value="F:GTP binding"/>
    <property type="evidence" value="ECO:0007669"/>
    <property type="project" value="UniProtKB-KW"/>
</dbReference>
<evidence type="ECO:0000259" key="11">
    <source>
        <dbReference type="PROSITE" id="PS51831"/>
    </source>
</evidence>
<dbReference type="GO" id="GO:0008728">
    <property type="term" value="F:GTP diphosphokinase activity"/>
    <property type="evidence" value="ECO:0007669"/>
    <property type="project" value="UniProtKB-EC"/>
</dbReference>
<evidence type="ECO:0000256" key="9">
    <source>
        <dbReference type="RuleBase" id="RU003847"/>
    </source>
</evidence>
<dbReference type="FunFam" id="3.30.460.10:FF:000001">
    <property type="entry name" value="GTP pyrophosphokinase RelA"/>
    <property type="match status" value="1"/>
</dbReference>
<evidence type="ECO:0000313" key="14">
    <source>
        <dbReference type="Proteomes" id="UP000294581"/>
    </source>
</evidence>
<dbReference type="PANTHER" id="PTHR21262:SF31">
    <property type="entry name" value="GTP PYROPHOSPHOKINASE"/>
    <property type="match status" value="1"/>
</dbReference>
<evidence type="ECO:0000256" key="8">
    <source>
        <dbReference type="ARBA" id="ARBA00048244"/>
    </source>
</evidence>
<dbReference type="CDD" id="cd04876">
    <property type="entry name" value="ACT_RelA-SpoT"/>
    <property type="match status" value="1"/>
</dbReference>
<dbReference type="InterPro" id="IPR045865">
    <property type="entry name" value="ACT-like_dom_sf"/>
</dbReference>
<evidence type="ECO:0000256" key="1">
    <source>
        <dbReference type="ARBA" id="ARBA00004976"/>
    </source>
</evidence>
<dbReference type="NCBIfam" id="TIGR00691">
    <property type="entry name" value="spoT_relA"/>
    <property type="match status" value="1"/>
</dbReference>
<dbReference type="SMART" id="SM00954">
    <property type="entry name" value="RelA_SpoT"/>
    <property type="match status" value="1"/>
</dbReference>
<dbReference type="Proteomes" id="UP000294581">
    <property type="component" value="Unassembled WGS sequence"/>
</dbReference>
<accession>A0A4R8LWH5</accession>
<dbReference type="AlphaFoldDB" id="A0A4R8LWH5"/>
<dbReference type="SMART" id="SM00471">
    <property type="entry name" value="HDc"/>
    <property type="match status" value="1"/>
</dbReference>
<keyword evidence="14" id="KW-1185">Reference proteome</keyword>
<keyword evidence="13" id="KW-0808">Transferase</keyword>
<keyword evidence="4" id="KW-0342">GTP-binding</keyword>
<name>A0A4R8LWH5_9BACL</name>
<dbReference type="CDD" id="cd01668">
    <property type="entry name" value="TGS_RSH"/>
    <property type="match status" value="1"/>
</dbReference>
<dbReference type="Gene3D" id="3.30.460.10">
    <property type="entry name" value="Beta Polymerase, domain 2"/>
    <property type="match status" value="1"/>
</dbReference>
<reference evidence="13 14" key="1">
    <citation type="submission" date="2019-03" db="EMBL/GenBank/DDBJ databases">
        <title>Genomic Encyclopedia of Type Strains, Phase IV (KMG-IV): sequencing the most valuable type-strain genomes for metagenomic binning, comparative biology and taxonomic classification.</title>
        <authorList>
            <person name="Goeker M."/>
        </authorList>
    </citation>
    <scope>NUCLEOTIDE SEQUENCE [LARGE SCALE GENOMIC DNA]</scope>
    <source>
        <strain evidence="13 14">DSM 17974</strain>
    </source>
</reference>
<comment type="function">
    <text evidence="9">In eubacteria ppGpp (guanosine 3'-diphosphate 5'-diphosphate) is a mediator of the stringent response that coordinates a variety of cellular activities in response to changes in nutritional abundance.</text>
</comment>
<comment type="caution">
    <text evidence="13">The sequence shown here is derived from an EMBL/GenBank/DDBJ whole genome shotgun (WGS) entry which is preliminary data.</text>
</comment>
<dbReference type="SUPFAM" id="SSF109604">
    <property type="entry name" value="HD-domain/PDEase-like"/>
    <property type="match status" value="1"/>
</dbReference>
<evidence type="ECO:0000256" key="3">
    <source>
        <dbReference type="ARBA" id="ARBA00019852"/>
    </source>
</evidence>
<keyword evidence="13" id="KW-0418">Kinase</keyword>
<dbReference type="InterPro" id="IPR012675">
    <property type="entry name" value="Beta-grasp_dom_sf"/>
</dbReference>
<evidence type="ECO:0000256" key="4">
    <source>
        <dbReference type="ARBA" id="ARBA00023134"/>
    </source>
</evidence>
<dbReference type="SUPFAM" id="SSF81301">
    <property type="entry name" value="Nucleotidyltransferase"/>
    <property type="match status" value="1"/>
</dbReference>
<dbReference type="InterPro" id="IPR004095">
    <property type="entry name" value="TGS"/>
</dbReference>
<evidence type="ECO:0000256" key="6">
    <source>
        <dbReference type="ARBA" id="ARBA00032407"/>
    </source>
</evidence>